<gene>
    <name evidence="1" type="ORF">AWB82_06440</name>
</gene>
<accession>A0A158DBN5</accession>
<dbReference type="Proteomes" id="UP000054596">
    <property type="component" value="Unassembled WGS sequence"/>
</dbReference>
<protein>
    <submittedName>
        <fullName evidence="1">Uncharacterized protein</fullName>
    </submittedName>
</protein>
<dbReference type="OrthoDB" id="9102994at2"/>
<evidence type="ECO:0000313" key="1">
    <source>
        <dbReference type="EMBL" id="SAK91207.1"/>
    </source>
</evidence>
<dbReference type="EMBL" id="FCOJ02000075">
    <property type="protein sequence ID" value="SAK91207.1"/>
    <property type="molecule type" value="Genomic_DNA"/>
</dbReference>
<dbReference type="RefSeq" id="WP_086973364.1">
    <property type="nucleotide sequence ID" value="NZ_FCOJ02000075.1"/>
</dbReference>
<keyword evidence="2" id="KW-1185">Reference proteome</keyword>
<sequence length="78" mass="8371">MTTLTITDLPCVEKIHRDAMSAIRGGILYVTNPDSKNTLPEMPPLPASWPGAAILTALHLPPPLPVSTIHPGLDPRLQ</sequence>
<dbReference type="AlphaFoldDB" id="A0A158DBN5"/>
<comment type="caution">
    <text evidence="1">The sequence shown here is derived from an EMBL/GenBank/DDBJ whole genome shotgun (WGS) entry which is preliminary data.</text>
</comment>
<reference evidence="1" key="1">
    <citation type="submission" date="2016-01" db="EMBL/GenBank/DDBJ databases">
        <authorList>
            <person name="Peeters C."/>
        </authorList>
    </citation>
    <scope>NUCLEOTIDE SEQUENCE [LARGE SCALE GENOMIC DNA]</scope>
    <source>
        <strain evidence="1">LMG 29325</strain>
    </source>
</reference>
<organism evidence="1 2">
    <name type="scientific">Caballeronia glebae</name>
    <dbReference type="NCBI Taxonomy" id="1777143"/>
    <lineage>
        <taxon>Bacteria</taxon>
        <taxon>Pseudomonadati</taxon>
        <taxon>Pseudomonadota</taxon>
        <taxon>Betaproteobacteria</taxon>
        <taxon>Burkholderiales</taxon>
        <taxon>Burkholderiaceae</taxon>
        <taxon>Caballeronia</taxon>
    </lineage>
</organism>
<proteinExistence type="predicted"/>
<evidence type="ECO:0000313" key="2">
    <source>
        <dbReference type="Proteomes" id="UP000054596"/>
    </source>
</evidence>
<name>A0A158DBN5_9BURK</name>